<proteinExistence type="predicted"/>
<dbReference type="InterPro" id="IPR022496">
    <property type="entry name" value="T6A_TsaB"/>
</dbReference>
<dbReference type="NCBIfam" id="TIGR03725">
    <property type="entry name" value="T6A_YeaZ"/>
    <property type="match status" value="1"/>
</dbReference>
<reference evidence="2" key="1">
    <citation type="submission" date="2016-10" db="EMBL/GenBank/DDBJ databases">
        <title>Sequence of Gallionella enrichment culture.</title>
        <authorList>
            <person name="Poehlein A."/>
            <person name="Muehling M."/>
            <person name="Daniel R."/>
        </authorList>
    </citation>
    <scope>NUCLEOTIDE SEQUENCE</scope>
</reference>
<accession>A0A1J5SA46</accession>
<dbReference type="InterPro" id="IPR043129">
    <property type="entry name" value="ATPase_NBD"/>
</dbReference>
<gene>
    <name evidence="2" type="primary">tsaB_3</name>
    <name evidence="2" type="ORF">GALL_128740</name>
</gene>
<dbReference type="PANTHER" id="PTHR11735:SF11">
    <property type="entry name" value="TRNA THREONYLCARBAMOYLADENOSINE BIOSYNTHESIS PROTEIN TSAB"/>
    <property type="match status" value="1"/>
</dbReference>
<name>A0A1J5SA46_9ZZZZ</name>
<dbReference type="AlphaFoldDB" id="A0A1J5SA46"/>
<dbReference type="EMBL" id="MLJW01000053">
    <property type="protein sequence ID" value="OIR05058.1"/>
    <property type="molecule type" value="Genomic_DNA"/>
</dbReference>
<dbReference type="GO" id="GO:0002949">
    <property type="term" value="P:tRNA threonylcarbamoyladenosine modification"/>
    <property type="evidence" value="ECO:0007669"/>
    <property type="project" value="InterPro"/>
</dbReference>
<dbReference type="Gene3D" id="3.30.420.40">
    <property type="match status" value="2"/>
</dbReference>
<protein>
    <submittedName>
        <fullName evidence="2">tRNA threonylcarbamoyladenosine biosynthesis protein TsaB</fullName>
    </submittedName>
</protein>
<dbReference type="PANTHER" id="PTHR11735">
    <property type="entry name" value="TRNA N6-ADENOSINE THREONYLCARBAMOYLTRANSFERASE"/>
    <property type="match status" value="1"/>
</dbReference>
<organism evidence="2">
    <name type="scientific">mine drainage metagenome</name>
    <dbReference type="NCBI Taxonomy" id="410659"/>
    <lineage>
        <taxon>unclassified sequences</taxon>
        <taxon>metagenomes</taxon>
        <taxon>ecological metagenomes</taxon>
    </lineage>
</organism>
<dbReference type="CDD" id="cd24032">
    <property type="entry name" value="ASKHA_NBD_TsaB"/>
    <property type="match status" value="1"/>
</dbReference>
<comment type="caution">
    <text evidence="2">The sequence shown here is derived from an EMBL/GenBank/DDBJ whole genome shotgun (WGS) entry which is preliminary data.</text>
</comment>
<dbReference type="SUPFAM" id="SSF53067">
    <property type="entry name" value="Actin-like ATPase domain"/>
    <property type="match status" value="2"/>
</dbReference>
<evidence type="ECO:0000259" key="1">
    <source>
        <dbReference type="Pfam" id="PF00814"/>
    </source>
</evidence>
<feature type="domain" description="Gcp-like" evidence="1">
    <location>
        <begin position="33"/>
        <end position="214"/>
    </location>
</feature>
<dbReference type="InterPro" id="IPR000905">
    <property type="entry name" value="Gcp-like_dom"/>
</dbReference>
<dbReference type="Pfam" id="PF00814">
    <property type="entry name" value="TsaD"/>
    <property type="match status" value="1"/>
</dbReference>
<dbReference type="GO" id="GO:0005829">
    <property type="term" value="C:cytosol"/>
    <property type="evidence" value="ECO:0007669"/>
    <property type="project" value="TreeGrafter"/>
</dbReference>
<evidence type="ECO:0000313" key="2">
    <source>
        <dbReference type="EMBL" id="OIR05058.1"/>
    </source>
</evidence>
<sequence length="228" mass="25236">MALILNIDTATDYAGVCISDGENILAMEESRDQKNHAGFVQSAIKKIIVKTGRSFSLIDAIAVTQGPGSYTGLRVGLATAKGLCYALKKPLILINTLEVMALASVLDSKDQQLKNNDILFCPMIDARRMEVFTAIYNNQLENVLPPTAMILDEYSFSKELVNHPIIFSGSGSSKLQGLVSHQNVNFFNTKHNVMHLSVLAGIQFKNNKFNDIAYSEPLYLKEFFNIKK</sequence>